<accession>A0A9X0AWA1</accession>
<dbReference type="OrthoDB" id="3513524at2759"/>
<organism evidence="2 3">
    <name type="scientific">Sclerotinia nivalis</name>
    <dbReference type="NCBI Taxonomy" id="352851"/>
    <lineage>
        <taxon>Eukaryota</taxon>
        <taxon>Fungi</taxon>
        <taxon>Dikarya</taxon>
        <taxon>Ascomycota</taxon>
        <taxon>Pezizomycotina</taxon>
        <taxon>Leotiomycetes</taxon>
        <taxon>Helotiales</taxon>
        <taxon>Sclerotiniaceae</taxon>
        <taxon>Sclerotinia</taxon>
    </lineage>
</organism>
<keyword evidence="1" id="KW-0732">Signal</keyword>
<evidence type="ECO:0000313" key="3">
    <source>
        <dbReference type="Proteomes" id="UP001152300"/>
    </source>
</evidence>
<reference evidence="2" key="1">
    <citation type="submission" date="2022-11" db="EMBL/GenBank/DDBJ databases">
        <title>Genome Resource of Sclerotinia nivalis Strain SnTB1, a Plant Pathogen Isolated from American Ginseng.</title>
        <authorList>
            <person name="Fan S."/>
        </authorList>
    </citation>
    <scope>NUCLEOTIDE SEQUENCE</scope>
    <source>
        <strain evidence="2">SnTB1</strain>
    </source>
</reference>
<proteinExistence type="predicted"/>
<dbReference type="AlphaFoldDB" id="A0A9X0AWA1"/>
<feature type="signal peptide" evidence="1">
    <location>
        <begin position="1"/>
        <end position="23"/>
    </location>
</feature>
<evidence type="ECO:0000256" key="1">
    <source>
        <dbReference type="SAM" id="SignalP"/>
    </source>
</evidence>
<dbReference type="EMBL" id="JAPEIS010000001">
    <property type="protein sequence ID" value="KAJ8070152.1"/>
    <property type="molecule type" value="Genomic_DNA"/>
</dbReference>
<dbReference type="Proteomes" id="UP001152300">
    <property type="component" value="Unassembled WGS sequence"/>
</dbReference>
<keyword evidence="3" id="KW-1185">Reference proteome</keyword>
<protein>
    <submittedName>
        <fullName evidence="2">Uncharacterized protein</fullName>
    </submittedName>
</protein>
<feature type="chain" id="PRO_5040790044" evidence="1">
    <location>
        <begin position="24"/>
        <end position="173"/>
    </location>
</feature>
<evidence type="ECO:0000313" key="2">
    <source>
        <dbReference type="EMBL" id="KAJ8070152.1"/>
    </source>
</evidence>
<sequence>MSHPNKTSLILASIFSLLTAVMGNTVLFWNPDPKNRTIYFSPNLGSAEIPNQHVASSMVSTTVVTFPQGWGGSFKSVFPQEDQSAPKIIVEIQFQGWQGLTYYDISAVNNCCDNSGVRYISPSNGGPTSGCFTAPFPCGDSYSKPGNIQVKSSAKVDFVCALGDITSVGKPIM</sequence>
<name>A0A9X0AWA1_9HELO</name>
<gene>
    <name evidence="2" type="ORF">OCU04_000544</name>
</gene>
<comment type="caution">
    <text evidence="2">The sequence shown here is derived from an EMBL/GenBank/DDBJ whole genome shotgun (WGS) entry which is preliminary data.</text>
</comment>